<dbReference type="EMBL" id="KF170417">
    <property type="protein sequence ID" value="AGO87885.1"/>
    <property type="molecule type" value="Genomic_DNA"/>
</dbReference>
<protein>
    <recommendedName>
        <fullName evidence="5">TonB-dependent receptor plug domain-containing protein</fullName>
    </recommendedName>
</protein>
<proteinExistence type="predicted"/>
<dbReference type="AlphaFoldDB" id="S4W9W9"/>
<dbReference type="InterPro" id="IPR037066">
    <property type="entry name" value="Plug_dom_sf"/>
</dbReference>
<name>S4W9W9_9BACT</name>
<accession>S4W9W9</accession>
<evidence type="ECO:0000256" key="3">
    <source>
        <dbReference type="ARBA" id="ARBA00023237"/>
    </source>
</evidence>
<dbReference type="Pfam" id="PF13715">
    <property type="entry name" value="CarbopepD_reg_2"/>
    <property type="match status" value="1"/>
</dbReference>
<comment type="subcellular location">
    <subcellularLocation>
        <location evidence="1">Cell outer membrane</location>
    </subcellularLocation>
</comment>
<evidence type="ECO:0000313" key="6">
    <source>
        <dbReference type="EMBL" id="AGO87885.1"/>
    </source>
</evidence>
<dbReference type="SUPFAM" id="SSF49464">
    <property type="entry name" value="Carboxypeptidase regulatory domain-like"/>
    <property type="match status" value="1"/>
</dbReference>
<dbReference type="Pfam" id="PF07715">
    <property type="entry name" value="Plug"/>
    <property type="match status" value="1"/>
</dbReference>
<evidence type="ECO:0000256" key="2">
    <source>
        <dbReference type="ARBA" id="ARBA00023136"/>
    </source>
</evidence>
<keyword evidence="3" id="KW-0998">Cell outer membrane</keyword>
<keyword evidence="2" id="KW-0472">Membrane</keyword>
<evidence type="ECO:0000259" key="5">
    <source>
        <dbReference type="Pfam" id="PF07715"/>
    </source>
</evidence>
<dbReference type="Gene3D" id="2.170.130.10">
    <property type="entry name" value="TonB-dependent receptor, plug domain"/>
    <property type="match status" value="1"/>
</dbReference>
<evidence type="ECO:0000256" key="1">
    <source>
        <dbReference type="ARBA" id="ARBA00004442"/>
    </source>
</evidence>
<reference evidence="6" key="1">
    <citation type="journal article" date="2014" name="ISME J.">
        <title>Genomic properties of Marine Group A bacteria indicate a role in the marine sulfur cycle.</title>
        <authorList>
            <person name="Wright J.J."/>
            <person name="Mewis K."/>
            <person name="Hanson N.W."/>
            <person name="Konwar K.M."/>
            <person name="Maas K.R."/>
            <person name="Hallam S.J."/>
        </authorList>
    </citation>
    <scope>NUCLEOTIDE SEQUENCE</scope>
</reference>
<evidence type="ECO:0000256" key="4">
    <source>
        <dbReference type="SAM" id="MobiDB-lite"/>
    </source>
</evidence>
<dbReference type="Gene3D" id="2.40.170.20">
    <property type="entry name" value="TonB-dependent receptor, beta-barrel domain"/>
    <property type="match status" value="1"/>
</dbReference>
<dbReference type="GO" id="GO:0009279">
    <property type="term" value="C:cell outer membrane"/>
    <property type="evidence" value="ECO:0007669"/>
    <property type="project" value="UniProtKB-SubCell"/>
</dbReference>
<dbReference type="SUPFAM" id="SSF56935">
    <property type="entry name" value="Porins"/>
    <property type="match status" value="1"/>
</dbReference>
<dbReference type="InterPro" id="IPR012910">
    <property type="entry name" value="Plug_dom"/>
</dbReference>
<feature type="region of interest" description="Disordered" evidence="4">
    <location>
        <begin position="699"/>
        <end position="718"/>
    </location>
</feature>
<dbReference type="Gene3D" id="2.60.40.1120">
    <property type="entry name" value="Carboxypeptidase-like, regulatory domain"/>
    <property type="match status" value="1"/>
</dbReference>
<dbReference type="InterPro" id="IPR008969">
    <property type="entry name" value="CarboxyPept-like_regulatory"/>
</dbReference>
<dbReference type="InterPro" id="IPR036942">
    <property type="entry name" value="Beta-barrel_TonB_sf"/>
</dbReference>
<organism evidence="6">
    <name type="scientific">uncultured bacterium FPPP_33K14</name>
    <dbReference type="NCBI Taxonomy" id="1343846"/>
    <lineage>
        <taxon>Bacteria</taxon>
        <taxon>environmental samples</taxon>
    </lineage>
</organism>
<sequence>MIIRLLLLALIYFSGFVIAGTDGTIRGKVSDEDSMELPGATIYLPGLGVGAAADVNGNFIILNIPVGKYDVVVQMVGYQKKTYKEIHVVMDQTVWLNPTLPVAAVEGDEVEVLGTRPLVERGSTSKKITVDKEAIQSLPIRDMSELYSLQSGVVKVESKTRGIPNQEERGLEEVHVRGGRSGEIAYMIDGMYIRNPIFGGIGSGTRLNLFAINEFDWQPGGFNAEYGDAMSAVSNWHTSSGGENIEYHFEYETSLVGAFLNELRGKTKDTENFDKLRGLNDYNFGIGGPVLGIPKLRFWFSGQHTTEESYSVYEFDDRVYLGEDQDLLLDTLALNKANLVNPWDNISGFRGFGFDKTTDIFTKLSYKYSGKLRFHLSYWRVANHLQAFNARYLYWDEGRNELFRDTYRVNFEINHSLTPKTFYTVRFARFIQDQFQGVRWRDNDNDGFPNWFEWRHAAGNKDISDPENSNVVPYRIGEDGDTVRYTNRDDISGWHVGATPGMWNWESAEKFDDSNGNGVWDVGESFTDWDNDGSWDGPELVKELEYRDDSYWLEPEMYEDYEPFLDYNSIRLQFENIPGNSRAPVNTPWDPENIYYYMPTPQGDVWEEGRAFGGHDNFYADSRAVTDEVRIDLTSQISDKWKARWGFDYKYHRLNFYEIISPWLGQAASRQTFAEYWQDTGPDGLLPIDSGYVNPDIGENNGKWDEGEDYSDSNENGRWDNYREPEEFSAYMQNTFEVPWMVINYGIRIDAVNYNTQIWADTTGKYTPGTPWYFSDLNDNDIWDSNEEVSTLAGLPRQKVILKSADWFYKISPRIGFSHVITDKSTFTFNYGLYYQTPKYQNIYLNTNRMEDPEELFEEGNGEVGNATMNAQRTQSYSAGFNVQVGQNWSYSLMTWVKNMDQLTKNTFQRSGVYSYNISENGDYGSAKGIDLTLKFRGRAFGSQLQYTYSIAKNNSEYPWANVSGQYVDAPSQESLQFYDRPHDLTFWFYTGLPFGINAAVTAFYQSGGPYTPYIFAGKDPKPDERNINTNRGPAFKNANLNFSKYVSIMNHRVSLGLSVYNFLDIRNEVDVWPLTGKADDPGVYYTDRVGLADSEHYLSSAYYDRPWRSSQPREVNFNVRFDFD</sequence>
<feature type="domain" description="TonB-dependent receptor plug" evidence="5">
    <location>
        <begin position="126"/>
        <end position="230"/>
    </location>
</feature>